<dbReference type="KEGG" id="bter:100652102"/>
<dbReference type="InterPro" id="IPR012340">
    <property type="entry name" value="NA-bd_OB-fold"/>
</dbReference>
<accession>A0A9B0F203</accession>
<evidence type="ECO:0000313" key="1">
    <source>
        <dbReference type="Proteomes" id="UP000835206"/>
    </source>
</evidence>
<keyword evidence="2" id="KW-0689">Ribosomal protein</keyword>
<dbReference type="GO" id="GO:0003735">
    <property type="term" value="F:structural constituent of ribosome"/>
    <property type="evidence" value="ECO:0007669"/>
    <property type="project" value="InterPro"/>
</dbReference>
<dbReference type="RefSeq" id="XP_003393177.2">
    <property type="nucleotide sequence ID" value="XM_003393129.4"/>
</dbReference>
<dbReference type="GO" id="GO:0005763">
    <property type="term" value="C:mitochondrial small ribosomal subunit"/>
    <property type="evidence" value="ECO:0007669"/>
    <property type="project" value="InterPro"/>
</dbReference>
<keyword evidence="2" id="KW-0687">Ribonucleoprotein</keyword>
<protein>
    <submittedName>
        <fullName evidence="2">28S ribosomal protein S17, mitochondrial</fullName>
    </submittedName>
</protein>
<dbReference type="InterPro" id="IPR039193">
    <property type="entry name" value="Ribosomal_uS17m_metazoa"/>
</dbReference>
<organism evidence="1 2">
    <name type="scientific">Bombus terrestris</name>
    <name type="common">Buff-tailed bumblebee</name>
    <name type="synonym">Apis terrestris</name>
    <dbReference type="NCBI Taxonomy" id="30195"/>
    <lineage>
        <taxon>Eukaryota</taxon>
        <taxon>Metazoa</taxon>
        <taxon>Ecdysozoa</taxon>
        <taxon>Arthropoda</taxon>
        <taxon>Hexapoda</taxon>
        <taxon>Insecta</taxon>
        <taxon>Pterygota</taxon>
        <taxon>Neoptera</taxon>
        <taxon>Endopterygota</taxon>
        <taxon>Hymenoptera</taxon>
        <taxon>Apocrita</taxon>
        <taxon>Aculeata</taxon>
        <taxon>Apoidea</taxon>
        <taxon>Anthophila</taxon>
        <taxon>Apidae</taxon>
        <taxon>Bombus</taxon>
        <taxon>Bombus</taxon>
    </lineage>
</organism>
<dbReference type="PANTHER" id="PTHR24088:SF0">
    <property type="entry name" value="SMALL RIBOSOMAL SUBUNIT PROTEIN US17M"/>
    <property type="match status" value="1"/>
</dbReference>
<dbReference type="Gene3D" id="2.40.50.140">
    <property type="entry name" value="Nucleic acid-binding proteins"/>
    <property type="match status" value="1"/>
</dbReference>
<name>A0A9B0F203_BOMTE</name>
<dbReference type="OrthoDB" id="274752at2759"/>
<keyword evidence="1" id="KW-1185">Reference proteome</keyword>
<reference evidence="2" key="1">
    <citation type="submission" date="2025-08" db="UniProtKB">
        <authorList>
            <consortium name="RefSeq"/>
        </authorList>
    </citation>
    <scope>IDENTIFICATION</scope>
</reference>
<dbReference type="PANTHER" id="PTHR24088">
    <property type="entry name" value="28S RIBOSOMAL PROTEIN S17, MITOCHONDRIAL"/>
    <property type="match status" value="1"/>
</dbReference>
<gene>
    <name evidence="2" type="primary">LOC100652102</name>
</gene>
<evidence type="ECO:0000313" key="2">
    <source>
        <dbReference type="RefSeq" id="XP_003393177.2"/>
    </source>
</evidence>
<dbReference type="SUPFAM" id="SSF50249">
    <property type="entry name" value="Nucleic acid-binding proteins"/>
    <property type="match status" value="1"/>
</dbReference>
<dbReference type="CTD" id="51373"/>
<dbReference type="Proteomes" id="UP000835206">
    <property type="component" value="Chromosome 1"/>
</dbReference>
<dbReference type="AlphaFoldDB" id="A0A9B0F203"/>
<dbReference type="GeneID" id="100652102"/>
<dbReference type="GO" id="GO:0032543">
    <property type="term" value="P:mitochondrial translation"/>
    <property type="evidence" value="ECO:0007669"/>
    <property type="project" value="TreeGrafter"/>
</dbReference>
<proteinExistence type="predicted"/>
<sequence length="178" mass="20315">MLDTNIAIVTIIVMAGNIVKKRGLTYLLGVCVPCAKQNAAKIRVKQSDFDAHLLMYFNKYEFIYADDPEKRCKTGDTVLIQSLPKKLTRLITHKVVDVIYPLGDITDPITGKKVVAGKYRENIEKDAELYGNLESMYRYEKAPKRGITEGKRDFTDKETYMKYSDDPKDYDPYAVNPS</sequence>